<accession>A0A4R9GG55</accession>
<evidence type="ECO:0000313" key="2">
    <source>
        <dbReference type="EMBL" id="TGK10326.1"/>
    </source>
</evidence>
<comment type="caution">
    <text evidence="2">The sequence shown here is derived from an EMBL/GenBank/DDBJ whole genome shotgun (WGS) entry which is preliminary data.</text>
</comment>
<feature type="transmembrane region" description="Helical" evidence="1">
    <location>
        <begin position="9"/>
        <end position="28"/>
    </location>
</feature>
<name>A0A4R9GG55_9LEPT</name>
<organism evidence="2 3">
    <name type="scientific">Leptospira fletcheri</name>
    <dbReference type="NCBI Taxonomy" id="2484981"/>
    <lineage>
        <taxon>Bacteria</taxon>
        <taxon>Pseudomonadati</taxon>
        <taxon>Spirochaetota</taxon>
        <taxon>Spirochaetia</taxon>
        <taxon>Leptospirales</taxon>
        <taxon>Leptospiraceae</taxon>
        <taxon>Leptospira</taxon>
    </lineage>
</organism>
<dbReference type="OrthoDB" id="323053at2"/>
<reference evidence="2" key="1">
    <citation type="journal article" date="2019" name="PLoS Negl. Trop. Dis.">
        <title>Revisiting the worldwide diversity of Leptospira species in the environment.</title>
        <authorList>
            <person name="Vincent A.T."/>
            <person name="Schiettekatte O."/>
            <person name="Bourhy P."/>
            <person name="Veyrier F.J."/>
            <person name="Picardeau M."/>
        </authorList>
    </citation>
    <scope>NUCLEOTIDE SEQUENCE [LARGE SCALE GENOMIC DNA]</scope>
    <source>
        <strain evidence="2">SSW15</strain>
    </source>
</reference>
<evidence type="ECO:0008006" key="4">
    <source>
        <dbReference type="Google" id="ProtNLM"/>
    </source>
</evidence>
<gene>
    <name evidence="2" type="ORF">EHO60_10260</name>
</gene>
<keyword evidence="3" id="KW-1185">Reference proteome</keyword>
<dbReference type="AlphaFoldDB" id="A0A4R9GG55"/>
<dbReference type="EMBL" id="RQET01000007">
    <property type="protein sequence ID" value="TGK10326.1"/>
    <property type="molecule type" value="Genomic_DNA"/>
</dbReference>
<sequence>MGIFRKNKILFYGAIFLLFLIAGSGFLFDSLLPYQEKNAYLYDYFGKRFEKVLRDEKIRGTSNLWLFLGDSQLISGLKPADLEKISGKKILFLPRPSEQPEGMLTELEELLKARIRPEKIFLDASYFNTADVDVVPVHRSLVLNFDSFRWDFYSDPIKRKFYFRSLGDGVFFALSRIFPLLKLNSNLSAELRPIPRTEQFSEIDPRLANVLELDPIRRWKFNRIRNEGLGKELDRNEGFMEWNRDEPYTGECIPNRDPKPLPQVGWERSYSKVRASSLDAWKRIFDTLEKEKIPYRILVIPSRPDFVAALGKDTALAGFLELVKARGITVLRPEEEFPSSDFGDYTHLNACGNLKLTRWFAKTRF</sequence>
<keyword evidence="1" id="KW-0812">Transmembrane</keyword>
<proteinExistence type="predicted"/>
<keyword evidence="1" id="KW-0472">Membrane</keyword>
<keyword evidence="1" id="KW-1133">Transmembrane helix</keyword>
<protein>
    <recommendedName>
        <fullName evidence="4">DUF1574 domain-containing protein</fullName>
    </recommendedName>
</protein>
<dbReference type="Proteomes" id="UP000298458">
    <property type="component" value="Unassembled WGS sequence"/>
</dbReference>
<evidence type="ECO:0000313" key="3">
    <source>
        <dbReference type="Proteomes" id="UP000298458"/>
    </source>
</evidence>
<evidence type="ECO:0000256" key="1">
    <source>
        <dbReference type="SAM" id="Phobius"/>
    </source>
</evidence>